<sequence>MSSTGSHGGAAPYYFVPGPSRWPLLAGLSLLVTMIGASAWVNDVSWGPAANGIGILGTLTVLYFWFGDAIRESEGGLYSQRIDHSYRWSMGWFIFSEVMFFGAFFGALFYARTITLPWLGDLDHKFIWPDFAAQWAGASPAGTVEEFKTMGPFPIPTINTALLLTSGVTLTIAHHALRAGHRAQTAFWLFATVLLGATFMGFQGYEYYHAYTELNLKLTSGIYGSTFFMLTGFHGFHVTMGAIMLSVVLYRVLKGHFTPEHHFAFEGAAWYWHFVDVVWLGLYVVVYWL</sequence>
<dbReference type="SUPFAM" id="SSF81452">
    <property type="entry name" value="Cytochrome c oxidase subunit III-like"/>
    <property type="match status" value="1"/>
</dbReference>
<dbReference type="PROSITE" id="PS50253">
    <property type="entry name" value="COX3"/>
    <property type="match status" value="1"/>
</dbReference>
<feature type="transmembrane region" description="Helical" evidence="11">
    <location>
        <begin position="22"/>
        <end position="40"/>
    </location>
</feature>
<keyword evidence="4 10" id="KW-0812">Transmembrane</keyword>
<evidence type="ECO:0000256" key="10">
    <source>
        <dbReference type="RuleBase" id="RU003376"/>
    </source>
</evidence>
<keyword evidence="6 11" id="KW-1133">Transmembrane helix</keyword>
<evidence type="ECO:0000313" key="14">
    <source>
        <dbReference type="Proteomes" id="UP000474565"/>
    </source>
</evidence>
<feature type="transmembrane region" description="Helical" evidence="11">
    <location>
        <begin position="185"/>
        <end position="202"/>
    </location>
</feature>
<evidence type="ECO:0000256" key="8">
    <source>
        <dbReference type="ARBA" id="ARBA00031400"/>
    </source>
</evidence>
<feature type="transmembrane region" description="Helical" evidence="11">
    <location>
        <begin position="270"/>
        <end position="288"/>
    </location>
</feature>
<evidence type="ECO:0000256" key="1">
    <source>
        <dbReference type="ARBA" id="ARBA00004141"/>
    </source>
</evidence>
<dbReference type="Proteomes" id="UP000474565">
    <property type="component" value="Unassembled WGS sequence"/>
</dbReference>
<dbReference type="Pfam" id="PF00510">
    <property type="entry name" value="COX3"/>
    <property type="match status" value="1"/>
</dbReference>
<comment type="caution">
    <text evidence="13">The sequence shown here is derived from an EMBL/GenBank/DDBJ whole genome shotgun (WGS) entry which is preliminary data.</text>
</comment>
<evidence type="ECO:0000256" key="11">
    <source>
        <dbReference type="SAM" id="Phobius"/>
    </source>
</evidence>
<evidence type="ECO:0000259" key="12">
    <source>
        <dbReference type="PROSITE" id="PS50253"/>
    </source>
</evidence>
<comment type="subcellular location">
    <subcellularLocation>
        <location evidence="10">Cell membrane</location>
        <topology evidence="10">Multi-pass membrane protein</topology>
    </subcellularLocation>
    <subcellularLocation>
        <location evidence="1">Membrane</location>
        <topology evidence="1">Multi-pass membrane protein</topology>
    </subcellularLocation>
</comment>
<name>A0A6L8MHN1_9BURK</name>
<evidence type="ECO:0000313" key="13">
    <source>
        <dbReference type="EMBL" id="MYM81392.1"/>
    </source>
</evidence>
<dbReference type="EMBL" id="WWCP01000003">
    <property type="protein sequence ID" value="MYM81392.1"/>
    <property type="molecule type" value="Genomic_DNA"/>
</dbReference>
<feature type="transmembrane region" description="Helical" evidence="11">
    <location>
        <begin position="46"/>
        <end position="67"/>
    </location>
</feature>
<dbReference type="Gene3D" id="1.20.120.80">
    <property type="entry name" value="Cytochrome c oxidase, subunit III, four-helix bundle"/>
    <property type="match status" value="1"/>
</dbReference>
<dbReference type="InterPro" id="IPR033945">
    <property type="entry name" value="Cyt_c_oxase_su3_dom"/>
</dbReference>
<gene>
    <name evidence="13" type="ORF">GTP44_05395</name>
</gene>
<evidence type="ECO:0000256" key="9">
    <source>
        <dbReference type="ARBA" id="ARBA00031625"/>
    </source>
</evidence>
<protein>
    <recommendedName>
        <fullName evidence="3">cytochrome-c oxidase</fullName>
        <ecNumber evidence="3">7.1.1.9</ecNumber>
    </recommendedName>
    <alternativeName>
        <fullName evidence="8">Cytochrome aa3 subunit 3</fullName>
    </alternativeName>
    <alternativeName>
        <fullName evidence="9">Cytochrome c oxidase polypeptide III</fullName>
    </alternativeName>
</protein>
<dbReference type="Gene3D" id="1.10.287.70">
    <property type="match status" value="1"/>
</dbReference>
<feature type="domain" description="Heme-copper oxidase subunit III family profile" evidence="12">
    <location>
        <begin position="10"/>
        <end position="289"/>
    </location>
</feature>
<dbReference type="EC" id="7.1.1.9" evidence="3"/>
<reference evidence="13 14" key="1">
    <citation type="submission" date="2019-12" db="EMBL/GenBank/DDBJ databases">
        <title>Novel species isolated from a subtropical stream in China.</title>
        <authorList>
            <person name="Lu H."/>
        </authorList>
    </citation>
    <scope>NUCLEOTIDE SEQUENCE [LARGE SCALE GENOMIC DNA]</scope>
    <source>
        <strain evidence="13 14">FT50W</strain>
    </source>
</reference>
<proteinExistence type="inferred from homology"/>
<dbReference type="CDD" id="cd01665">
    <property type="entry name" value="Cyt_c_Oxidase_III"/>
    <property type="match status" value="1"/>
</dbReference>
<evidence type="ECO:0000256" key="4">
    <source>
        <dbReference type="ARBA" id="ARBA00022692"/>
    </source>
</evidence>
<accession>A0A6L8MHN1</accession>
<feature type="transmembrane region" description="Helical" evidence="11">
    <location>
        <begin position="153"/>
        <end position="173"/>
    </location>
</feature>
<dbReference type="GO" id="GO:0019646">
    <property type="term" value="P:aerobic electron transport chain"/>
    <property type="evidence" value="ECO:0007669"/>
    <property type="project" value="InterPro"/>
</dbReference>
<evidence type="ECO:0000256" key="5">
    <source>
        <dbReference type="ARBA" id="ARBA00022967"/>
    </source>
</evidence>
<evidence type="ECO:0000256" key="2">
    <source>
        <dbReference type="ARBA" id="ARBA00010581"/>
    </source>
</evidence>
<dbReference type="GO" id="GO:0005886">
    <property type="term" value="C:plasma membrane"/>
    <property type="evidence" value="ECO:0007669"/>
    <property type="project" value="UniProtKB-SubCell"/>
</dbReference>
<dbReference type="InterPro" id="IPR024791">
    <property type="entry name" value="Cyt_c/ubiquinol_Oxase_su3"/>
</dbReference>
<organism evidence="13 14">
    <name type="scientific">Duganella lactea</name>
    <dbReference type="NCBI Taxonomy" id="2692173"/>
    <lineage>
        <taxon>Bacteria</taxon>
        <taxon>Pseudomonadati</taxon>
        <taxon>Pseudomonadota</taxon>
        <taxon>Betaproteobacteria</taxon>
        <taxon>Burkholderiales</taxon>
        <taxon>Oxalobacteraceae</taxon>
        <taxon>Telluria group</taxon>
        <taxon>Duganella</taxon>
    </lineage>
</organism>
<evidence type="ECO:0000256" key="3">
    <source>
        <dbReference type="ARBA" id="ARBA00012949"/>
    </source>
</evidence>
<keyword evidence="7 11" id="KW-0472">Membrane</keyword>
<evidence type="ECO:0000256" key="7">
    <source>
        <dbReference type="ARBA" id="ARBA00023136"/>
    </source>
</evidence>
<dbReference type="PANTHER" id="PTHR11403">
    <property type="entry name" value="CYTOCHROME C OXIDASE SUBUNIT III"/>
    <property type="match status" value="1"/>
</dbReference>
<dbReference type="GO" id="GO:0004129">
    <property type="term" value="F:cytochrome-c oxidase activity"/>
    <property type="evidence" value="ECO:0007669"/>
    <property type="project" value="UniProtKB-EC"/>
</dbReference>
<dbReference type="PANTHER" id="PTHR11403:SF7">
    <property type="entry name" value="CYTOCHROME C OXIDASE SUBUNIT 3"/>
    <property type="match status" value="1"/>
</dbReference>
<dbReference type="InterPro" id="IPR000298">
    <property type="entry name" value="Cyt_c_oxidase-like_su3"/>
</dbReference>
<dbReference type="InterPro" id="IPR035973">
    <property type="entry name" value="Cyt_c_oxidase_su3-like_sf"/>
</dbReference>
<evidence type="ECO:0000256" key="6">
    <source>
        <dbReference type="ARBA" id="ARBA00022989"/>
    </source>
</evidence>
<feature type="transmembrane region" description="Helical" evidence="11">
    <location>
        <begin position="88"/>
        <end position="111"/>
    </location>
</feature>
<dbReference type="InterPro" id="IPR013833">
    <property type="entry name" value="Cyt_c_oxidase_su3_a-hlx"/>
</dbReference>
<keyword evidence="5" id="KW-1278">Translocase</keyword>
<comment type="similarity">
    <text evidence="2 10">Belongs to the cytochrome c oxidase subunit 3 family.</text>
</comment>
<feature type="transmembrane region" description="Helical" evidence="11">
    <location>
        <begin position="222"/>
        <end position="250"/>
    </location>
</feature>
<dbReference type="FunFam" id="1.20.120.80:FF:000003">
    <property type="entry name" value="Cytochrome c oxidase subunit 3"/>
    <property type="match status" value="1"/>
</dbReference>
<dbReference type="AlphaFoldDB" id="A0A6L8MHN1"/>